<evidence type="ECO:0000256" key="1">
    <source>
        <dbReference type="SAM" id="Phobius"/>
    </source>
</evidence>
<dbReference type="RefSeq" id="XP_010489851.1">
    <property type="nucleotide sequence ID" value="XM_010491549.2"/>
</dbReference>
<reference evidence="2" key="1">
    <citation type="journal article" date="2014" name="Nat. Commun.">
        <title>The emerging biofuel crop Camelina sativa retains a highly undifferentiated hexaploid genome structure.</title>
        <authorList>
            <person name="Kagale S."/>
            <person name="Koh C."/>
            <person name="Nixon J."/>
            <person name="Bollina V."/>
            <person name="Clarke W.E."/>
            <person name="Tuteja R."/>
            <person name="Spillane C."/>
            <person name="Robinson S.J."/>
            <person name="Links M.G."/>
            <person name="Clarke C."/>
            <person name="Higgins E.E."/>
            <person name="Huebert T."/>
            <person name="Sharpe A.G."/>
            <person name="Parkin I.A."/>
        </authorList>
    </citation>
    <scope>NUCLEOTIDE SEQUENCE [LARGE SCALE GENOMIC DNA]</scope>
    <source>
        <strain evidence="2">cv. DH55</strain>
    </source>
</reference>
<protein>
    <submittedName>
        <fullName evidence="3">Uncharacterized protein LOC104767536</fullName>
    </submittedName>
</protein>
<gene>
    <name evidence="3" type="primary">LOC104767536</name>
</gene>
<keyword evidence="1" id="KW-0812">Transmembrane</keyword>
<dbReference type="GeneID" id="104767536"/>
<evidence type="ECO:0000313" key="3">
    <source>
        <dbReference type="RefSeq" id="XP_010489851.1"/>
    </source>
</evidence>
<keyword evidence="2" id="KW-1185">Reference proteome</keyword>
<keyword evidence="1" id="KW-1133">Transmembrane helix</keyword>
<keyword evidence="1" id="KW-0472">Membrane</keyword>
<accession>A0ABM0XRJ0</accession>
<proteinExistence type="predicted"/>
<reference evidence="3" key="2">
    <citation type="submission" date="2025-08" db="UniProtKB">
        <authorList>
            <consortium name="RefSeq"/>
        </authorList>
    </citation>
    <scope>IDENTIFICATION</scope>
    <source>
        <tissue evidence="3">Leaf</tissue>
    </source>
</reference>
<evidence type="ECO:0000313" key="2">
    <source>
        <dbReference type="Proteomes" id="UP000694864"/>
    </source>
</evidence>
<organism evidence="2 3">
    <name type="scientific">Camelina sativa</name>
    <name type="common">False flax</name>
    <name type="synonym">Myagrum sativum</name>
    <dbReference type="NCBI Taxonomy" id="90675"/>
    <lineage>
        <taxon>Eukaryota</taxon>
        <taxon>Viridiplantae</taxon>
        <taxon>Streptophyta</taxon>
        <taxon>Embryophyta</taxon>
        <taxon>Tracheophyta</taxon>
        <taxon>Spermatophyta</taxon>
        <taxon>Magnoliopsida</taxon>
        <taxon>eudicotyledons</taxon>
        <taxon>Gunneridae</taxon>
        <taxon>Pentapetalae</taxon>
        <taxon>rosids</taxon>
        <taxon>malvids</taxon>
        <taxon>Brassicales</taxon>
        <taxon>Brassicaceae</taxon>
        <taxon>Camelineae</taxon>
        <taxon>Camelina</taxon>
    </lineage>
</organism>
<sequence>MRGLDNNKNNVVKTIARWCLLLQAIMMISSNALVLEGPGYVNMNITIRNAMKGLNRPEIVYRCQSKHKDYGWHRASKPGAQFSIPIILINGESKIPSIHICHIRSVLGKATLVIQNTFLDAEMCPHSSCAHEATPKGIMFKGPEWDFKTIFPRLVPVEYLELPWTPWPSRT</sequence>
<dbReference type="Proteomes" id="UP000694864">
    <property type="component" value="Chromosome 19"/>
</dbReference>
<name>A0ABM0XRJ0_CAMSA</name>
<feature type="transmembrane region" description="Helical" evidence="1">
    <location>
        <begin position="15"/>
        <end position="35"/>
    </location>
</feature>